<keyword evidence="11 23" id="KW-1133">Transmembrane helix</keyword>
<reference evidence="24 25" key="1">
    <citation type="submission" date="2019-04" db="EMBL/GenBank/DDBJ databases">
        <title>Friends and foes A comparative genomics study of 23 Aspergillus species from section Flavi.</title>
        <authorList>
            <consortium name="DOE Joint Genome Institute"/>
            <person name="Kjaerbolling I."/>
            <person name="Vesth T."/>
            <person name="Frisvad J.C."/>
            <person name="Nybo J.L."/>
            <person name="Theobald S."/>
            <person name="Kildgaard S."/>
            <person name="Isbrandt T."/>
            <person name="Kuo A."/>
            <person name="Sato A."/>
            <person name="Lyhne E.K."/>
            <person name="Kogle M.E."/>
            <person name="Wiebenga A."/>
            <person name="Kun R.S."/>
            <person name="Lubbers R.J."/>
            <person name="Makela M.R."/>
            <person name="Barry K."/>
            <person name="Chovatia M."/>
            <person name="Clum A."/>
            <person name="Daum C."/>
            <person name="Haridas S."/>
            <person name="He G."/>
            <person name="LaButti K."/>
            <person name="Lipzen A."/>
            <person name="Mondo S."/>
            <person name="Riley R."/>
            <person name="Salamov A."/>
            <person name="Simmons B.A."/>
            <person name="Magnuson J.K."/>
            <person name="Henrissat B."/>
            <person name="Mortensen U.H."/>
            <person name="Larsen T.O."/>
            <person name="Devries R.P."/>
            <person name="Grigoriev I.V."/>
            <person name="Machida M."/>
            <person name="Baker S.E."/>
            <person name="Andersen M.R."/>
        </authorList>
    </citation>
    <scope>NUCLEOTIDE SEQUENCE [LARGE SCALE GENOMIC DNA]</scope>
    <source>
        <strain evidence="24 25">CBS 151.66</strain>
    </source>
</reference>
<proteinExistence type="inferred from homology"/>
<evidence type="ECO:0000313" key="24">
    <source>
        <dbReference type="EMBL" id="KAB8078620.1"/>
    </source>
</evidence>
<feature type="transmembrane region" description="Helical" evidence="23">
    <location>
        <begin position="104"/>
        <end position="126"/>
    </location>
</feature>
<evidence type="ECO:0000256" key="10">
    <source>
        <dbReference type="ARBA" id="ARBA00022955"/>
    </source>
</evidence>
<evidence type="ECO:0000256" key="9">
    <source>
        <dbReference type="ARBA" id="ARBA00022857"/>
    </source>
</evidence>
<evidence type="ECO:0000256" key="15">
    <source>
        <dbReference type="ARBA" id="ARBA00023136"/>
    </source>
</evidence>
<evidence type="ECO:0000256" key="2">
    <source>
        <dbReference type="ARBA" id="ARBA00004770"/>
    </source>
</evidence>
<dbReference type="GO" id="GO:0005789">
    <property type="term" value="C:endoplasmic reticulum membrane"/>
    <property type="evidence" value="ECO:0007669"/>
    <property type="project" value="UniProtKB-SubCell"/>
</dbReference>
<keyword evidence="16 23" id="KW-1207">Sterol metabolism</keyword>
<dbReference type="FunFam" id="1.20.120.1630:FF:000004">
    <property type="entry name" value="7-dehydrocholesterol reductase"/>
    <property type="match status" value="1"/>
</dbReference>
<dbReference type="EMBL" id="ML732156">
    <property type="protein sequence ID" value="KAB8078620.1"/>
    <property type="molecule type" value="Genomic_DNA"/>
</dbReference>
<keyword evidence="6 23" id="KW-0812">Transmembrane</keyword>
<evidence type="ECO:0000256" key="7">
    <source>
        <dbReference type="ARBA" id="ARBA00022778"/>
    </source>
</evidence>
<evidence type="ECO:0000256" key="18">
    <source>
        <dbReference type="ARBA" id="ARBA00038851"/>
    </source>
</evidence>
<comment type="catalytic activity">
    <reaction evidence="22">
        <text>7-dehydrodesmosterol + NADPH + H(+) = desmosterol + NADP(+)</text>
        <dbReference type="Rhea" id="RHEA:46740"/>
        <dbReference type="ChEBI" id="CHEBI:15378"/>
        <dbReference type="ChEBI" id="CHEBI:17737"/>
        <dbReference type="ChEBI" id="CHEBI:27910"/>
        <dbReference type="ChEBI" id="CHEBI:57783"/>
        <dbReference type="ChEBI" id="CHEBI:58349"/>
    </reaction>
    <physiologicalReaction direction="left-to-right" evidence="22">
        <dbReference type="Rhea" id="RHEA:46741"/>
    </physiologicalReaction>
</comment>
<evidence type="ECO:0000256" key="21">
    <source>
        <dbReference type="ARBA" id="ARBA00047795"/>
    </source>
</evidence>
<keyword evidence="13 23" id="KW-0756">Sterol biosynthesis</keyword>
<feature type="transmembrane region" description="Helical" evidence="23">
    <location>
        <begin position="147"/>
        <end position="168"/>
    </location>
</feature>
<keyword evidence="9" id="KW-0521">NADP</keyword>
<evidence type="ECO:0000256" key="17">
    <source>
        <dbReference type="ARBA" id="ARBA00023221"/>
    </source>
</evidence>
<feature type="transmembrane region" description="Helical" evidence="23">
    <location>
        <begin position="332"/>
        <end position="351"/>
    </location>
</feature>
<evidence type="ECO:0000256" key="20">
    <source>
        <dbReference type="ARBA" id="ARBA00042688"/>
    </source>
</evidence>
<evidence type="ECO:0000256" key="4">
    <source>
        <dbReference type="ARBA" id="ARBA00022516"/>
    </source>
</evidence>
<evidence type="ECO:0000256" key="13">
    <source>
        <dbReference type="ARBA" id="ARBA00023011"/>
    </source>
</evidence>
<feature type="transmembrane region" description="Helical" evidence="23">
    <location>
        <begin position="180"/>
        <end position="201"/>
    </location>
</feature>
<dbReference type="InterPro" id="IPR001171">
    <property type="entry name" value="ERG24_DHCR-like"/>
</dbReference>
<dbReference type="GO" id="GO:0047598">
    <property type="term" value="F:7-dehydrocholesterol reductase activity"/>
    <property type="evidence" value="ECO:0007669"/>
    <property type="project" value="UniProtKB-EC"/>
</dbReference>
<organism evidence="24 25">
    <name type="scientific">Aspergillus leporis</name>
    <dbReference type="NCBI Taxonomy" id="41062"/>
    <lineage>
        <taxon>Eukaryota</taxon>
        <taxon>Fungi</taxon>
        <taxon>Dikarya</taxon>
        <taxon>Ascomycota</taxon>
        <taxon>Pezizomycotina</taxon>
        <taxon>Eurotiomycetes</taxon>
        <taxon>Eurotiomycetidae</taxon>
        <taxon>Eurotiales</taxon>
        <taxon>Aspergillaceae</taxon>
        <taxon>Aspergillus</taxon>
        <taxon>Aspergillus subgen. Circumdati</taxon>
    </lineage>
</organism>
<keyword evidence="14 23" id="KW-0443">Lipid metabolism</keyword>
<evidence type="ECO:0000256" key="3">
    <source>
        <dbReference type="ARBA" id="ARBA00005402"/>
    </source>
</evidence>
<dbReference type="GO" id="GO:0006695">
    <property type="term" value="P:cholesterol biosynthetic process"/>
    <property type="evidence" value="ECO:0007669"/>
    <property type="project" value="UniProtKB-KW"/>
</dbReference>
<gene>
    <name evidence="24" type="ORF">BDV29DRAFT_187761</name>
</gene>
<evidence type="ECO:0000256" key="6">
    <source>
        <dbReference type="ARBA" id="ARBA00022692"/>
    </source>
</evidence>
<evidence type="ECO:0000256" key="14">
    <source>
        <dbReference type="ARBA" id="ARBA00023098"/>
    </source>
</evidence>
<keyword evidence="7" id="KW-0152">Cholesterol biosynthesis</keyword>
<sequence>MFPFLRLSHSPSSIQILPDQCHGYHTIGACGCDFTKAQRLLWGRRRNVSGIASLPSMVLIIAAPLVVLCLYTALTQHDGSIEMTLRVLQSHGIRPFLRECFSGLTVRCGMVYIGWVAFQAILYHVIPGKIAVGPPTPGGHSLPYRINGLWSWIATLAVFLVFVGTGKVEPSFIATHGGELLVAANIYGLLITTVCTVKCYMSTRNTRDVRFSGSVIHDFLSGIELNPRLGKHWDVKFVQIGRVGMNSWVLVDLSFAALQHYKFGYITNSMVVVIALHALYVVDFFVNEEWYLSTIDIALDHFGFSLAWGSSVWLPMIYTSQAQYLAYHPVQLSWLQAAGLLGVGVTGYAIFRSANNEKFRLRRSRGRCLIWGRKPRTLHVTYQTADGSRHPSMLLCSGWWGIVRHPNYVGDLIFSFCTCAGCGFSHILPWSYFLFMASLLIHRCLRDEARCSEKYGESWRTYCETVQWRLIPWIF</sequence>
<evidence type="ECO:0000256" key="16">
    <source>
        <dbReference type="ARBA" id="ARBA00023166"/>
    </source>
</evidence>
<evidence type="ECO:0000256" key="8">
    <source>
        <dbReference type="ARBA" id="ARBA00022824"/>
    </source>
</evidence>
<keyword evidence="4 23" id="KW-0444">Lipid biosynthesis</keyword>
<name>A0A5N5XHR9_9EURO</name>
<feature type="transmembrane region" description="Helical" evidence="23">
    <location>
        <begin position="413"/>
        <end position="441"/>
    </location>
</feature>
<evidence type="ECO:0000256" key="12">
    <source>
        <dbReference type="ARBA" id="ARBA00023002"/>
    </source>
</evidence>
<dbReference type="AlphaFoldDB" id="A0A5N5XHR9"/>
<keyword evidence="5" id="KW-0153">Cholesterol metabolism</keyword>
<evidence type="ECO:0000256" key="1">
    <source>
        <dbReference type="ARBA" id="ARBA00004477"/>
    </source>
</evidence>
<evidence type="ECO:0000256" key="5">
    <source>
        <dbReference type="ARBA" id="ARBA00022548"/>
    </source>
</evidence>
<protein>
    <recommendedName>
        <fullName evidence="19">7-dehydrocholesterol reductase</fullName>
        <ecNumber evidence="18">1.3.1.21</ecNumber>
    </recommendedName>
    <alternativeName>
        <fullName evidence="20">Sterol Delta(7)-reductase</fullName>
    </alternativeName>
</protein>
<keyword evidence="17 23" id="KW-0753">Steroid metabolism</keyword>
<dbReference type="Gene3D" id="1.20.120.1630">
    <property type="match status" value="1"/>
</dbReference>
<dbReference type="PANTHER" id="PTHR21257">
    <property type="entry name" value="DELTA(14)-STEROL REDUCTASE"/>
    <property type="match status" value="1"/>
</dbReference>
<keyword evidence="25" id="KW-1185">Reference proteome</keyword>
<dbReference type="PANTHER" id="PTHR21257:SF38">
    <property type="entry name" value="7-DEHYDROCHOLESTEROL REDUCTASE"/>
    <property type="match status" value="1"/>
</dbReference>
<dbReference type="PROSITE" id="PS01018">
    <property type="entry name" value="STEROL_REDUCT_2"/>
    <property type="match status" value="1"/>
</dbReference>
<comment type="pathway">
    <text evidence="2">Steroid biosynthesis; cholesterol biosynthesis.</text>
</comment>
<dbReference type="InterPro" id="IPR018083">
    <property type="entry name" value="Sterol_reductase_CS"/>
</dbReference>
<accession>A0A5N5XHR9</accession>
<evidence type="ECO:0000256" key="11">
    <source>
        <dbReference type="ARBA" id="ARBA00022989"/>
    </source>
</evidence>
<evidence type="ECO:0000256" key="22">
    <source>
        <dbReference type="ARBA" id="ARBA00047826"/>
    </source>
</evidence>
<dbReference type="Proteomes" id="UP000326565">
    <property type="component" value="Unassembled WGS sequence"/>
</dbReference>
<evidence type="ECO:0000256" key="19">
    <source>
        <dbReference type="ARBA" id="ARBA00039984"/>
    </source>
</evidence>
<dbReference type="PROSITE" id="PS51257">
    <property type="entry name" value="PROKAR_LIPOPROTEIN"/>
    <property type="match status" value="1"/>
</dbReference>
<dbReference type="GO" id="GO:0016132">
    <property type="term" value="P:brassinosteroid biosynthetic process"/>
    <property type="evidence" value="ECO:0007669"/>
    <property type="project" value="TreeGrafter"/>
</dbReference>
<keyword evidence="12 23" id="KW-0560">Oxidoreductase</keyword>
<comment type="similarity">
    <text evidence="3 23">Belongs to the ERG4/ERG24 family.</text>
</comment>
<keyword evidence="15 23" id="KW-0472">Membrane</keyword>
<feature type="transmembrane region" description="Helical" evidence="23">
    <location>
        <begin position="263"/>
        <end position="282"/>
    </location>
</feature>
<dbReference type="Pfam" id="PF01222">
    <property type="entry name" value="ERG4_ERG24"/>
    <property type="match status" value="1"/>
</dbReference>
<evidence type="ECO:0000256" key="23">
    <source>
        <dbReference type="RuleBase" id="RU369120"/>
    </source>
</evidence>
<feature type="transmembrane region" description="Helical" evidence="23">
    <location>
        <begin position="48"/>
        <end position="74"/>
    </location>
</feature>
<comment type="subcellular location">
    <subcellularLocation>
        <location evidence="1">Endoplasmic reticulum membrane</location>
        <topology evidence="1">Multi-pass membrane protein</topology>
    </subcellularLocation>
</comment>
<dbReference type="EC" id="1.3.1.21" evidence="18"/>
<keyword evidence="10 23" id="KW-0752">Steroid biosynthesis</keyword>
<evidence type="ECO:0000313" key="25">
    <source>
        <dbReference type="Proteomes" id="UP000326565"/>
    </source>
</evidence>
<comment type="catalytic activity">
    <reaction evidence="21">
        <text>cholesterol + NADP(+) = 7-dehydrocholesterol + NADPH + H(+)</text>
        <dbReference type="Rhea" id="RHEA:23984"/>
        <dbReference type="ChEBI" id="CHEBI:15378"/>
        <dbReference type="ChEBI" id="CHEBI:16113"/>
        <dbReference type="ChEBI" id="CHEBI:17759"/>
        <dbReference type="ChEBI" id="CHEBI:57783"/>
        <dbReference type="ChEBI" id="CHEBI:58349"/>
        <dbReference type="EC" id="1.3.1.21"/>
    </reaction>
    <physiologicalReaction direction="right-to-left" evidence="21">
        <dbReference type="Rhea" id="RHEA:23986"/>
    </physiologicalReaction>
</comment>
<dbReference type="OrthoDB" id="5326588at2759"/>
<keyword evidence="8" id="KW-0256">Endoplasmic reticulum</keyword>